<evidence type="ECO:0000256" key="1">
    <source>
        <dbReference type="ARBA" id="ARBA00004123"/>
    </source>
</evidence>
<dbReference type="EMBL" id="CAJPVJ010007794">
    <property type="protein sequence ID" value="CAG2171497.1"/>
    <property type="molecule type" value="Genomic_DNA"/>
</dbReference>
<dbReference type="InterPro" id="IPR036361">
    <property type="entry name" value="SAP_dom_sf"/>
</dbReference>
<keyword evidence="5" id="KW-0804">Transcription</keyword>
<dbReference type="SMART" id="SM00513">
    <property type="entry name" value="SAP"/>
    <property type="match status" value="1"/>
</dbReference>
<feature type="region of interest" description="Disordered" evidence="9">
    <location>
        <begin position="451"/>
        <end position="517"/>
    </location>
</feature>
<evidence type="ECO:0000259" key="10">
    <source>
        <dbReference type="PROSITE" id="PS50800"/>
    </source>
</evidence>
<reference evidence="11" key="1">
    <citation type="submission" date="2020-11" db="EMBL/GenBank/DDBJ databases">
        <authorList>
            <person name="Tran Van P."/>
        </authorList>
    </citation>
    <scope>NUCLEOTIDE SEQUENCE</scope>
</reference>
<feature type="coiled-coil region" evidence="8">
    <location>
        <begin position="680"/>
        <end position="707"/>
    </location>
</feature>
<comment type="subcellular location">
    <subcellularLocation>
        <location evidence="1">Nucleus</location>
    </subcellularLocation>
</comment>
<sequence length="1055" mass="115243">MSPIMSAILSEGQKQPNQSRLYWDIQLDQDLLETIVNIYPEWFNENSIQAMTEGATDSLIPFLQSIPSDAASPPTVDSQSLLNSMDKNKESLKVKLMLRRPINELIEQGIHPPLGSSPVFHQQKQRLERAKTGDFLKHKIQRRPQRQELVEQHILEDTTVDPSLHEKQRQLKKARLADDLNDRLSHRPGPLELIKGNILHTDEQFEQAVKEGQIPFKNTSEGEVIKHPPPRFVFANEEESSSDSSPSPLVNTTPPEQSLNGLITFDAVTNDVVTTAPTATVVATTCSPTSVSYIVSSPVASILTSPSTVHSILIGNGNAVTIAAPNPTPSVVAVTSGAAAPIINASPFCQTTNQISVNLPVVSSFKEHSSGSKCRKKSKSKAQPKPRTIKFHEYKGPPNAKSQLNANLSSTESSYELLLQQQQLFLQWQLEWQQKYPQIILPTAQKTSLDQIQDQGTDAQSAAHSQNSPKSASTPNAIRTTFQAKPIINPNVTNNDSNGSVGSPRDRSNSNASVSRESKFNSSVVGKIISKLEDMKVSDLKAELKKRNLPVSGPKQQLIDRLKPFVDAVMATAIANSSFMTISSPNGMISPESESKPITPNGDVVKMEPTCDSVPMSPNAVMSSPDHSVDPKSEPMDVKSPENNVMEVDAMAEDVDQNNSMDLGTDGSVHTTNQTNDEIVLIQQKRISELQRELQKSQMQLHLQQTAGLPMDSQSVVNAPQIHIISTPNAELSVDGATQKSLQRQLLQQHLQQKLQQNLNLKPQTPTNETNLATLLTNGTISPSVKASLAAFLQSQQQLQQQNQSLTPKLITTQNVTPIQQIVLCPTICATTETIATQEPEGGKQRTNSLPNGLSHKFLTHSSLRTASLPNFNSILTSHPPNGDQKTTTPSAEVKPHLIVTKCPPNYDEATKQMNKPKDKKKSVKSQELDDVLKILIKNGELPPSAAQDPTTPTTPEKVLSLKNQTTNPFETDEQNQSSINFDSNNNAESAAIGHNSMAASAGKSEASKHDPILPNTMFGGTLVDPLGDLFFDDTDFKSTLDLGSLMWDKVDFAT</sequence>
<evidence type="ECO:0000256" key="9">
    <source>
        <dbReference type="SAM" id="MobiDB-lite"/>
    </source>
</evidence>
<feature type="repeat" description="RPEL" evidence="7">
    <location>
        <begin position="134"/>
        <end position="159"/>
    </location>
</feature>
<dbReference type="GO" id="GO:0005634">
    <property type="term" value="C:nucleus"/>
    <property type="evidence" value="ECO:0007669"/>
    <property type="project" value="UniProtKB-SubCell"/>
</dbReference>
<dbReference type="GO" id="GO:0045944">
    <property type="term" value="P:positive regulation of transcription by RNA polymerase II"/>
    <property type="evidence" value="ECO:0007669"/>
    <property type="project" value="TreeGrafter"/>
</dbReference>
<dbReference type="OrthoDB" id="197676at2759"/>
<evidence type="ECO:0000256" key="8">
    <source>
        <dbReference type="SAM" id="Coils"/>
    </source>
</evidence>
<dbReference type="InterPro" id="IPR043451">
    <property type="entry name" value="Myocardin-like"/>
</dbReference>
<keyword evidence="12" id="KW-1185">Reference proteome</keyword>
<dbReference type="Pfam" id="PF02037">
    <property type="entry name" value="SAP"/>
    <property type="match status" value="1"/>
</dbReference>
<evidence type="ECO:0000256" key="6">
    <source>
        <dbReference type="ARBA" id="ARBA00023242"/>
    </source>
</evidence>
<dbReference type="SUPFAM" id="SSF68906">
    <property type="entry name" value="SAP domain"/>
    <property type="match status" value="1"/>
</dbReference>
<feature type="repeat" description="RPEL" evidence="7">
    <location>
        <begin position="178"/>
        <end position="203"/>
    </location>
</feature>
<dbReference type="AlphaFoldDB" id="A0A7R9QQ94"/>
<feature type="domain" description="SAP" evidence="10">
    <location>
        <begin position="532"/>
        <end position="566"/>
    </location>
</feature>
<feature type="region of interest" description="Disordered" evidence="9">
    <location>
        <begin position="370"/>
        <end position="399"/>
    </location>
</feature>
<accession>A0A7R9QQ94</accession>
<dbReference type="InterPro" id="IPR004018">
    <property type="entry name" value="RPEL_repeat"/>
</dbReference>
<feature type="region of interest" description="Disordered" evidence="9">
    <location>
        <begin position="968"/>
        <end position="988"/>
    </location>
</feature>
<dbReference type="EMBL" id="OC922619">
    <property type="protein sequence ID" value="CAD7654310.1"/>
    <property type="molecule type" value="Genomic_DNA"/>
</dbReference>
<dbReference type="Pfam" id="PF02755">
    <property type="entry name" value="RPEL"/>
    <property type="match status" value="2"/>
</dbReference>
<dbReference type="PROSITE" id="PS50800">
    <property type="entry name" value="SAP"/>
    <property type="match status" value="1"/>
</dbReference>
<keyword evidence="6" id="KW-0539">Nucleus</keyword>
<protein>
    <recommendedName>
        <fullName evidence="10">SAP domain-containing protein</fullName>
    </recommendedName>
</protein>
<feature type="region of interest" description="Disordered" evidence="9">
    <location>
        <begin position="616"/>
        <end position="640"/>
    </location>
</feature>
<name>A0A7R9QQ94_9ACAR</name>
<dbReference type="Gene3D" id="6.10.140.2040">
    <property type="match status" value="1"/>
</dbReference>
<keyword evidence="4 8" id="KW-0175">Coiled coil</keyword>
<dbReference type="SMART" id="SM00707">
    <property type="entry name" value="RPEL"/>
    <property type="match status" value="3"/>
</dbReference>
<dbReference type="Gene3D" id="6.10.150.10">
    <property type="match status" value="1"/>
</dbReference>
<keyword evidence="2" id="KW-0677">Repeat</keyword>
<dbReference type="PANTHER" id="PTHR22793:SF12">
    <property type="entry name" value="MYOCARDIN-RELATED TRANSCRIPTION FACTOR, ISOFORM H"/>
    <property type="match status" value="1"/>
</dbReference>
<evidence type="ECO:0000256" key="5">
    <source>
        <dbReference type="ARBA" id="ARBA00023163"/>
    </source>
</evidence>
<feature type="region of interest" description="Disordered" evidence="9">
    <location>
        <begin position="903"/>
        <end position="927"/>
    </location>
</feature>
<proteinExistence type="predicted"/>
<feature type="compositionally biased region" description="Polar residues" evidence="9">
    <location>
        <begin position="451"/>
        <end position="483"/>
    </location>
</feature>
<evidence type="ECO:0000256" key="2">
    <source>
        <dbReference type="ARBA" id="ARBA00022737"/>
    </source>
</evidence>
<dbReference type="Gene3D" id="1.10.720.30">
    <property type="entry name" value="SAP domain"/>
    <property type="match status" value="1"/>
</dbReference>
<organism evidence="11">
    <name type="scientific">Oppiella nova</name>
    <dbReference type="NCBI Taxonomy" id="334625"/>
    <lineage>
        <taxon>Eukaryota</taxon>
        <taxon>Metazoa</taxon>
        <taxon>Ecdysozoa</taxon>
        <taxon>Arthropoda</taxon>
        <taxon>Chelicerata</taxon>
        <taxon>Arachnida</taxon>
        <taxon>Acari</taxon>
        <taxon>Acariformes</taxon>
        <taxon>Sarcoptiformes</taxon>
        <taxon>Oribatida</taxon>
        <taxon>Brachypylina</taxon>
        <taxon>Oppioidea</taxon>
        <taxon>Oppiidae</taxon>
        <taxon>Oppiella</taxon>
    </lineage>
</organism>
<dbReference type="Proteomes" id="UP000728032">
    <property type="component" value="Unassembled WGS sequence"/>
</dbReference>
<evidence type="ECO:0000256" key="7">
    <source>
        <dbReference type="PROSITE-ProRule" id="PRU00401"/>
    </source>
</evidence>
<evidence type="ECO:0000256" key="3">
    <source>
        <dbReference type="ARBA" id="ARBA00023015"/>
    </source>
</evidence>
<feature type="compositionally biased region" description="Polar residues" evidence="9">
    <location>
        <begin position="490"/>
        <end position="501"/>
    </location>
</feature>
<keyword evidence="3" id="KW-0805">Transcription regulation</keyword>
<evidence type="ECO:0000313" key="12">
    <source>
        <dbReference type="Proteomes" id="UP000728032"/>
    </source>
</evidence>
<feature type="compositionally biased region" description="Basic and acidic residues" evidence="9">
    <location>
        <begin position="627"/>
        <end position="640"/>
    </location>
</feature>
<dbReference type="GO" id="GO:0003713">
    <property type="term" value="F:transcription coactivator activity"/>
    <property type="evidence" value="ECO:0007669"/>
    <property type="project" value="TreeGrafter"/>
</dbReference>
<gene>
    <name evidence="11" type="ORF">ONB1V03_LOCUS10957</name>
</gene>
<dbReference type="PROSITE" id="PS51073">
    <property type="entry name" value="RPEL"/>
    <property type="match status" value="2"/>
</dbReference>
<feature type="region of interest" description="Disordered" evidence="9">
    <location>
        <begin position="236"/>
        <end position="256"/>
    </location>
</feature>
<evidence type="ECO:0000256" key="4">
    <source>
        <dbReference type="ARBA" id="ARBA00023054"/>
    </source>
</evidence>
<evidence type="ECO:0000313" key="11">
    <source>
        <dbReference type="EMBL" id="CAD7654310.1"/>
    </source>
</evidence>
<dbReference type="InterPro" id="IPR003034">
    <property type="entry name" value="SAP_dom"/>
</dbReference>
<feature type="compositionally biased region" description="Basic residues" evidence="9">
    <location>
        <begin position="373"/>
        <end position="389"/>
    </location>
</feature>
<dbReference type="PANTHER" id="PTHR22793">
    <property type="entry name" value="MYOCARDIN-RELATED TRANSCRIPTION FACTOR-RELATED"/>
    <property type="match status" value="1"/>
</dbReference>